<evidence type="ECO:0000256" key="7">
    <source>
        <dbReference type="ARBA" id="ARBA00022801"/>
    </source>
</evidence>
<keyword evidence="13" id="KW-0269">Exonuclease</keyword>
<evidence type="ECO:0000256" key="6">
    <source>
        <dbReference type="ARBA" id="ARBA00022763"/>
    </source>
</evidence>
<dbReference type="AlphaFoldDB" id="M7SM10"/>
<organism evidence="13 14">
    <name type="scientific">Eutypa lata (strain UCR-EL1)</name>
    <name type="common">Grapevine dieback disease fungus</name>
    <name type="synonym">Eutypa armeniacae</name>
    <dbReference type="NCBI Taxonomy" id="1287681"/>
    <lineage>
        <taxon>Eukaryota</taxon>
        <taxon>Fungi</taxon>
        <taxon>Dikarya</taxon>
        <taxon>Ascomycota</taxon>
        <taxon>Pezizomycotina</taxon>
        <taxon>Sordariomycetes</taxon>
        <taxon>Xylariomycetidae</taxon>
        <taxon>Xylariales</taxon>
        <taxon>Diatrypaceae</taxon>
        <taxon>Eutypa</taxon>
    </lineage>
</organism>
<feature type="domain" description="Endonuclease/exonuclease/phosphatase" evidence="12">
    <location>
        <begin position="47"/>
        <end position="285"/>
    </location>
</feature>
<name>M7SM10_EUTLA</name>
<evidence type="ECO:0000256" key="9">
    <source>
        <dbReference type="ARBA" id="ARBA00023204"/>
    </source>
</evidence>
<dbReference type="eggNOG" id="ENOG502S394">
    <property type="taxonomic scope" value="Eukaryota"/>
</dbReference>
<sequence length="329" mass="36063">MNPTRYRGTAGDAPATTGGRTDGAPKAEEEVEEESDERERSRGLVLVTWNVDYSSKAPEARMAAILNHIRHLGTSAPAAPDVIFFQEVSRPALASVLRDPWVREGWYSSEAADTTTTSWGKQSFATMVLVSRSRFSHARGGGGVPGKATLGAIWRVKYPTPSSTTTRVRLINVHLDSLPIQPSYRPQQLSIATSMLRAAGRGLVAGDFNPVLPSDETLLRDSRLVDAWAELRPDEPGFTWGIDGEQPFPPTRLDKVGMLGLRPDGIEVLLCGDVAARSSSSLRRQQQQQQQEETEGETAAGQRQEERGNREEMIPWSDHAGLKCSFNLV</sequence>
<evidence type="ECO:0000256" key="11">
    <source>
        <dbReference type="SAM" id="MobiDB-lite"/>
    </source>
</evidence>
<evidence type="ECO:0000256" key="5">
    <source>
        <dbReference type="ARBA" id="ARBA00022723"/>
    </source>
</evidence>
<gene>
    <name evidence="13" type="ORF">UCREL1_5558</name>
</gene>
<keyword evidence="13" id="KW-0255">Endonuclease</keyword>
<dbReference type="OrthoDB" id="9975959at2759"/>
<evidence type="ECO:0000256" key="4">
    <source>
        <dbReference type="ARBA" id="ARBA00022722"/>
    </source>
</evidence>
<keyword evidence="5" id="KW-0479">Metal-binding</keyword>
<keyword evidence="7" id="KW-0378">Hydrolase</keyword>
<dbReference type="GO" id="GO:0006302">
    <property type="term" value="P:double-strand break repair"/>
    <property type="evidence" value="ECO:0007669"/>
    <property type="project" value="TreeGrafter"/>
</dbReference>
<dbReference type="GO" id="GO:0004519">
    <property type="term" value="F:endonuclease activity"/>
    <property type="evidence" value="ECO:0007669"/>
    <property type="project" value="UniProtKB-KW"/>
</dbReference>
<evidence type="ECO:0000256" key="1">
    <source>
        <dbReference type="ARBA" id="ARBA00001936"/>
    </source>
</evidence>
<keyword evidence="4" id="KW-0540">Nuclease</keyword>
<dbReference type="InterPro" id="IPR036691">
    <property type="entry name" value="Endo/exonu/phosph_ase_sf"/>
</dbReference>
<dbReference type="Pfam" id="PF03372">
    <property type="entry name" value="Exo_endo_phos"/>
    <property type="match status" value="1"/>
</dbReference>
<feature type="compositionally biased region" description="Low complexity" evidence="11">
    <location>
        <begin position="280"/>
        <end position="302"/>
    </location>
</feature>
<dbReference type="PANTHER" id="PTHR15822:SF4">
    <property type="entry name" value="TYROSYL-DNA PHOSPHODIESTERASE 2"/>
    <property type="match status" value="1"/>
</dbReference>
<dbReference type="KEGG" id="ela:UCREL1_5558"/>
<dbReference type="InterPro" id="IPR051547">
    <property type="entry name" value="TDP2-like"/>
</dbReference>
<dbReference type="GO" id="GO:0070260">
    <property type="term" value="F:5'-tyrosyl-DNA phosphodiesterase activity"/>
    <property type="evidence" value="ECO:0007669"/>
    <property type="project" value="TreeGrafter"/>
</dbReference>
<feature type="compositionally biased region" description="Low complexity" evidence="11">
    <location>
        <begin position="7"/>
        <end position="22"/>
    </location>
</feature>
<dbReference type="GO" id="GO:0046872">
    <property type="term" value="F:metal ion binding"/>
    <property type="evidence" value="ECO:0007669"/>
    <property type="project" value="UniProtKB-KW"/>
</dbReference>
<keyword evidence="6" id="KW-0227">DNA damage</keyword>
<dbReference type="GO" id="GO:0005737">
    <property type="term" value="C:cytoplasm"/>
    <property type="evidence" value="ECO:0007669"/>
    <property type="project" value="TreeGrafter"/>
</dbReference>
<dbReference type="HOGENOM" id="CLU_042307_1_1_1"/>
<feature type="region of interest" description="Disordered" evidence="11">
    <location>
        <begin position="1"/>
        <end position="41"/>
    </location>
</feature>
<keyword evidence="9" id="KW-0234">DNA repair</keyword>
<keyword evidence="14" id="KW-1185">Reference proteome</keyword>
<dbReference type="InterPro" id="IPR005135">
    <property type="entry name" value="Endo/exonuclease/phosphatase"/>
</dbReference>
<comment type="cofactor">
    <cofactor evidence="2">
        <name>Mg(2+)</name>
        <dbReference type="ChEBI" id="CHEBI:18420"/>
    </cofactor>
</comment>
<dbReference type="EMBL" id="KB706433">
    <property type="protein sequence ID" value="EMR67424.1"/>
    <property type="molecule type" value="Genomic_DNA"/>
</dbReference>
<keyword evidence="8" id="KW-0460">Magnesium</keyword>
<dbReference type="SUPFAM" id="SSF56219">
    <property type="entry name" value="DNase I-like"/>
    <property type="match status" value="1"/>
</dbReference>
<dbReference type="OMA" id="PGYTWGA"/>
<reference evidence="14" key="1">
    <citation type="journal article" date="2013" name="Genome Announc.">
        <title>Draft genome sequence of the grapevine dieback fungus Eutypa lata UCR-EL1.</title>
        <authorList>
            <person name="Blanco-Ulate B."/>
            <person name="Rolshausen P.E."/>
            <person name="Cantu D."/>
        </authorList>
    </citation>
    <scope>NUCLEOTIDE SEQUENCE [LARGE SCALE GENOMIC DNA]</scope>
    <source>
        <strain evidence="14">UCR-EL1</strain>
    </source>
</reference>
<dbReference type="GO" id="GO:0003697">
    <property type="term" value="F:single-stranded DNA binding"/>
    <property type="evidence" value="ECO:0007669"/>
    <property type="project" value="TreeGrafter"/>
</dbReference>
<dbReference type="Proteomes" id="UP000012174">
    <property type="component" value="Unassembled WGS sequence"/>
</dbReference>
<comment type="subcellular location">
    <subcellularLocation>
        <location evidence="3">Nucleus</location>
        <location evidence="3">PML body</location>
    </subcellularLocation>
</comment>
<evidence type="ECO:0000256" key="8">
    <source>
        <dbReference type="ARBA" id="ARBA00022842"/>
    </source>
</evidence>
<evidence type="ECO:0000256" key="3">
    <source>
        <dbReference type="ARBA" id="ARBA00004322"/>
    </source>
</evidence>
<evidence type="ECO:0000256" key="10">
    <source>
        <dbReference type="ARBA" id="ARBA00023242"/>
    </source>
</evidence>
<dbReference type="Gene3D" id="3.60.10.10">
    <property type="entry name" value="Endonuclease/exonuclease/phosphatase"/>
    <property type="match status" value="1"/>
</dbReference>
<keyword evidence="10" id="KW-0539">Nucleus</keyword>
<dbReference type="CDD" id="cd09080">
    <property type="entry name" value="TDP2"/>
    <property type="match status" value="1"/>
</dbReference>
<dbReference type="GO" id="GO:0004527">
    <property type="term" value="F:exonuclease activity"/>
    <property type="evidence" value="ECO:0007669"/>
    <property type="project" value="UniProtKB-KW"/>
</dbReference>
<evidence type="ECO:0000313" key="13">
    <source>
        <dbReference type="EMBL" id="EMR67424.1"/>
    </source>
</evidence>
<feature type="compositionally biased region" description="Basic and acidic residues" evidence="11">
    <location>
        <begin position="303"/>
        <end position="313"/>
    </location>
</feature>
<evidence type="ECO:0000259" key="12">
    <source>
        <dbReference type="Pfam" id="PF03372"/>
    </source>
</evidence>
<comment type="cofactor">
    <cofactor evidence="1">
        <name>Mn(2+)</name>
        <dbReference type="ChEBI" id="CHEBI:29035"/>
    </cofactor>
</comment>
<feature type="region of interest" description="Disordered" evidence="11">
    <location>
        <begin position="280"/>
        <end position="316"/>
    </location>
</feature>
<dbReference type="PANTHER" id="PTHR15822">
    <property type="entry name" value="TRAF AND TNF RECEPTOR-ASSOCIATED PROTEIN"/>
    <property type="match status" value="1"/>
</dbReference>
<accession>M7SM10</accession>
<evidence type="ECO:0000256" key="2">
    <source>
        <dbReference type="ARBA" id="ARBA00001946"/>
    </source>
</evidence>
<evidence type="ECO:0000313" key="14">
    <source>
        <dbReference type="Proteomes" id="UP000012174"/>
    </source>
</evidence>
<protein>
    <submittedName>
        <fullName evidence="13">Putative endonuclease exonuclease phosphatase family protein</fullName>
    </submittedName>
</protein>
<proteinExistence type="predicted"/>